<proteinExistence type="predicted"/>
<accession>A0A939EI20</accession>
<reference evidence="1" key="1">
    <citation type="submission" date="2020-12" db="EMBL/GenBank/DDBJ databases">
        <title>Oil enriched cultivation method for isolating marine PHA-producing bacteria.</title>
        <authorList>
            <person name="Zheng W."/>
            <person name="Yu S."/>
            <person name="Huang Y."/>
        </authorList>
    </citation>
    <scope>NUCLEOTIDE SEQUENCE</scope>
    <source>
        <strain evidence="1">SY-2-12</strain>
    </source>
</reference>
<comment type="caution">
    <text evidence="1">The sequence shown here is derived from an EMBL/GenBank/DDBJ whole genome shotgun (WGS) entry which is preliminary data.</text>
</comment>
<organism evidence="1 2">
    <name type="scientific">Roseibium aggregatum</name>
    <dbReference type="NCBI Taxonomy" id="187304"/>
    <lineage>
        <taxon>Bacteria</taxon>
        <taxon>Pseudomonadati</taxon>
        <taxon>Pseudomonadota</taxon>
        <taxon>Alphaproteobacteria</taxon>
        <taxon>Hyphomicrobiales</taxon>
        <taxon>Stappiaceae</taxon>
        <taxon>Roseibium</taxon>
    </lineage>
</organism>
<protein>
    <submittedName>
        <fullName evidence="1">Uncharacterized protein</fullName>
    </submittedName>
</protein>
<dbReference type="RefSeq" id="WP_207142668.1">
    <property type="nucleotide sequence ID" value="NZ_JAEKJZ010000005.1"/>
</dbReference>
<evidence type="ECO:0000313" key="2">
    <source>
        <dbReference type="Proteomes" id="UP000664096"/>
    </source>
</evidence>
<gene>
    <name evidence="1" type="ORF">JF539_20855</name>
</gene>
<sequence>MTLEGYTGMAERFEARTLDAREFSHVDHIGVACHMLRKYPFLDAAQKYGAALQAIATEAGVPEKFNTTLTLAFLGVLAERMADTPHESFDDFLEKNPDLRSRALMKTWYSDDRIASEQARGSFLMPDRFRD</sequence>
<evidence type="ECO:0000313" key="1">
    <source>
        <dbReference type="EMBL" id="MBN9672817.1"/>
    </source>
</evidence>
<name>A0A939EI20_9HYPH</name>
<dbReference type="AlphaFoldDB" id="A0A939EI20"/>
<dbReference type="Proteomes" id="UP000664096">
    <property type="component" value="Unassembled WGS sequence"/>
</dbReference>
<dbReference type="EMBL" id="JAEKJZ010000005">
    <property type="protein sequence ID" value="MBN9672817.1"/>
    <property type="molecule type" value="Genomic_DNA"/>
</dbReference>